<name>A0A066RSX6_9GAMM</name>
<dbReference type="EMBL" id="JMIB01000028">
    <property type="protein sequence ID" value="KDM90787.1"/>
    <property type="molecule type" value="Genomic_DNA"/>
</dbReference>
<dbReference type="RefSeq" id="WP_036754374.1">
    <property type="nucleotide sequence ID" value="NZ_JAGSGC010000007.1"/>
</dbReference>
<proteinExistence type="predicted"/>
<dbReference type="STRING" id="1654360.EA58_15490"/>
<dbReference type="OrthoDB" id="5817065at2"/>
<reference evidence="2 3" key="1">
    <citation type="submission" date="2014-04" db="EMBL/GenBank/DDBJ databases">
        <title>Draft genome sequence of Photobacterium halotolerans S2753: a solonamide, ngercheumicin and holomycin producer.</title>
        <authorList>
            <person name="Machado H.R."/>
            <person name="Gram L."/>
        </authorList>
    </citation>
    <scope>NUCLEOTIDE SEQUENCE [LARGE SCALE GENOMIC DNA]</scope>
    <source>
        <strain evidence="2 3">S2753</strain>
    </source>
</reference>
<comment type="caution">
    <text evidence="2">The sequence shown here is derived from an EMBL/GenBank/DDBJ whole genome shotgun (WGS) entry which is preliminary data.</text>
</comment>
<sequence>MFQRIILSAILLSASSSVFAKPELLAPDEASHGYFQLVETIEVKGDIDDSIAQLVKKSLKNKPGQFYTIDTIKEDTQKETLTLVIKLYNEPTGMMTDNLAV</sequence>
<feature type="signal peptide" evidence="1">
    <location>
        <begin position="1"/>
        <end position="20"/>
    </location>
</feature>
<keyword evidence="3" id="KW-1185">Reference proteome</keyword>
<feature type="chain" id="PRO_5001626038" evidence="1">
    <location>
        <begin position="21"/>
        <end position="101"/>
    </location>
</feature>
<organism evidence="2 3">
    <name type="scientific">Photobacterium galatheae</name>
    <dbReference type="NCBI Taxonomy" id="1654360"/>
    <lineage>
        <taxon>Bacteria</taxon>
        <taxon>Pseudomonadati</taxon>
        <taxon>Pseudomonadota</taxon>
        <taxon>Gammaproteobacteria</taxon>
        <taxon>Vibrionales</taxon>
        <taxon>Vibrionaceae</taxon>
        <taxon>Photobacterium</taxon>
    </lineage>
</organism>
<evidence type="ECO:0000256" key="1">
    <source>
        <dbReference type="SAM" id="SignalP"/>
    </source>
</evidence>
<evidence type="ECO:0000313" key="3">
    <source>
        <dbReference type="Proteomes" id="UP000027192"/>
    </source>
</evidence>
<gene>
    <name evidence="2" type="ORF">EA58_15490</name>
</gene>
<keyword evidence="1" id="KW-0732">Signal</keyword>
<dbReference type="AlphaFoldDB" id="A0A066RSX6"/>
<evidence type="ECO:0000313" key="2">
    <source>
        <dbReference type="EMBL" id="KDM90787.1"/>
    </source>
</evidence>
<dbReference type="Proteomes" id="UP000027192">
    <property type="component" value="Unassembled WGS sequence"/>
</dbReference>
<protein>
    <submittedName>
        <fullName evidence="2">Uncharacterized protein</fullName>
    </submittedName>
</protein>
<accession>A0A066RSX6</accession>